<reference evidence="3 4" key="1">
    <citation type="journal article" date="2023" name="Arcadia Sci">
        <title>De novo assembly of a long-read Amblyomma americanum tick genome.</title>
        <authorList>
            <person name="Chou S."/>
            <person name="Poskanzer K.E."/>
            <person name="Rollins M."/>
            <person name="Thuy-Boun P.S."/>
        </authorList>
    </citation>
    <scope>NUCLEOTIDE SEQUENCE [LARGE SCALE GENOMIC DNA]</scope>
    <source>
        <strain evidence="3">F_SG_1</strain>
        <tissue evidence="3">Salivary glands</tissue>
    </source>
</reference>
<name>A0AAQ4D534_AMBAM</name>
<dbReference type="FunFam" id="1.25.40.990:FF:000010">
    <property type="entry name" value="Leukocyte receptor cluster member"/>
    <property type="match status" value="1"/>
</dbReference>
<feature type="compositionally biased region" description="Gly residues" evidence="1">
    <location>
        <begin position="430"/>
        <end position="445"/>
    </location>
</feature>
<dbReference type="InterPro" id="IPR045107">
    <property type="entry name" value="SAC3/GANP/THP3"/>
</dbReference>
<feature type="compositionally biased region" description="Low complexity" evidence="1">
    <location>
        <begin position="171"/>
        <end position="192"/>
    </location>
</feature>
<dbReference type="PANTHER" id="PTHR12436:SF4">
    <property type="entry name" value="LEUKOCYTE RECEPTOR CLUSTER MEMBER 8"/>
    <property type="match status" value="1"/>
</dbReference>
<feature type="domain" description="PCI" evidence="2">
    <location>
        <begin position="754"/>
        <end position="917"/>
    </location>
</feature>
<feature type="region of interest" description="Disordered" evidence="1">
    <location>
        <begin position="377"/>
        <end position="602"/>
    </location>
</feature>
<dbReference type="PANTHER" id="PTHR12436">
    <property type="entry name" value="80 KDA MCM3-ASSOCIATED PROTEIN"/>
    <property type="match status" value="1"/>
</dbReference>
<organism evidence="3 4">
    <name type="scientific">Amblyomma americanum</name>
    <name type="common">Lone star tick</name>
    <dbReference type="NCBI Taxonomy" id="6943"/>
    <lineage>
        <taxon>Eukaryota</taxon>
        <taxon>Metazoa</taxon>
        <taxon>Ecdysozoa</taxon>
        <taxon>Arthropoda</taxon>
        <taxon>Chelicerata</taxon>
        <taxon>Arachnida</taxon>
        <taxon>Acari</taxon>
        <taxon>Parasitiformes</taxon>
        <taxon>Ixodida</taxon>
        <taxon>Ixodoidea</taxon>
        <taxon>Ixodidae</taxon>
        <taxon>Amblyomminae</taxon>
        <taxon>Amblyomma</taxon>
    </lineage>
</organism>
<protein>
    <recommendedName>
        <fullName evidence="2">PCI domain-containing protein</fullName>
    </recommendedName>
</protein>
<feature type="compositionally biased region" description="Low complexity" evidence="1">
    <location>
        <begin position="540"/>
        <end position="576"/>
    </location>
</feature>
<dbReference type="InterPro" id="IPR005062">
    <property type="entry name" value="SAC3/GANP/THP3_conserved"/>
</dbReference>
<dbReference type="Proteomes" id="UP001321473">
    <property type="component" value="Unassembled WGS sequence"/>
</dbReference>
<feature type="region of interest" description="Disordered" evidence="1">
    <location>
        <begin position="1"/>
        <end position="20"/>
    </location>
</feature>
<dbReference type="PROSITE" id="PS50250">
    <property type="entry name" value="PCI"/>
    <property type="match status" value="1"/>
</dbReference>
<dbReference type="Gene3D" id="1.25.40.990">
    <property type="match status" value="1"/>
</dbReference>
<keyword evidence="4" id="KW-1185">Reference proteome</keyword>
<dbReference type="InterPro" id="IPR000717">
    <property type="entry name" value="PCI_dom"/>
</dbReference>
<evidence type="ECO:0000313" key="4">
    <source>
        <dbReference type="Proteomes" id="UP001321473"/>
    </source>
</evidence>
<accession>A0AAQ4D534</accession>
<evidence type="ECO:0000259" key="2">
    <source>
        <dbReference type="PROSITE" id="PS50250"/>
    </source>
</evidence>
<feature type="compositionally biased region" description="Low complexity" evidence="1">
    <location>
        <begin position="413"/>
        <end position="429"/>
    </location>
</feature>
<evidence type="ECO:0000313" key="3">
    <source>
        <dbReference type="EMBL" id="KAK8757574.1"/>
    </source>
</evidence>
<feature type="compositionally biased region" description="Low complexity" evidence="1">
    <location>
        <begin position="382"/>
        <end position="405"/>
    </location>
</feature>
<feature type="region of interest" description="Disordered" evidence="1">
    <location>
        <begin position="236"/>
        <end position="299"/>
    </location>
</feature>
<feature type="compositionally biased region" description="Low complexity" evidence="1">
    <location>
        <begin position="279"/>
        <end position="298"/>
    </location>
</feature>
<dbReference type="AlphaFoldDB" id="A0AAQ4D534"/>
<gene>
    <name evidence="3" type="ORF">V5799_004795</name>
</gene>
<feature type="compositionally biased region" description="Basic residues" evidence="1">
    <location>
        <begin position="501"/>
        <end position="512"/>
    </location>
</feature>
<sequence>MAAVQAFEQGPTPTPWVKPDGCKEMEAAVPVDPSQAWENARKALEKVQTTNAKTGTGADQQAPAGYGAGFGYGFWPGQHPQQGCMYPGYMGYNGYPTQGPGGSGYGFYPHFNMYGGGYYPSSTPMQYPQPGPAGAGNNSAPAGPPLPSGHAPPPPPPGEQAPPPSEKDGGASEAPSAGSGTPAQAQHQQQQQQPPPGFGQQGPAPGFGPGYGSGFCPQGPGYGFYYGYNGMGPNGEGPGPRGPMQFSTGMQGKQAPGAGGVRFSLPKRGKFGGRGGGSRANAFQQQQRAAQGSQRSAADATQRLEDCMANLAPHSGDWPESLKRYAMRAFGKCKSEIDRDQVEIVLKGKLTKMYCDGAMWSIDWDKEPLPSIHSERLQQEQQKVAATAGAATSQDSSSGSSSSGSKVGGGLLPGPASGSPPSKLLSPAKAGGGGGLGRRLGGMTGRLGQPLPPAGGLSGRLSSSGQLGGSGGGDSPPDYIPLKSSSSSNNRRGGSDWGRGSSRRSPRSRSRSRSWSPRPRSPTASHSTQRDRRKKRRSSSLESSSSPEAPRSSKKVLNSSVSSYTHGVNSSNSSAGKNKKSGQANRKANKKQKKQQQQQQMVQFQVEADMATTEKLQKRAARFQSEISAGKKKRPFSLVLSINAGPTLGPSSAIGDGDTDLDWESFPIVGTCQDLEKQYLRLTSAPDPSTIRPVAVLRESLDMVKEHWVLKQDYHYACDQLKSIRQDLTVQCVRDTFTVQVYETHARIALEKGDHEEFNQCQTQLKTLYQEVQCGNPLEFLGYRILYNVFARNTLELKTILAHLSTQEKSDEVVKHALAVCHAWSLGNYARFFKLYERPPKMSGYLMDWFVLRERRNALKAMVKAYRPVLPVGYIERALGFADREDVLAFLAELNVTLAEDGASVDCKESLAAVLAA</sequence>
<dbReference type="GO" id="GO:0005634">
    <property type="term" value="C:nucleus"/>
    <property type="evidence" value="ECO:0007669"/>
    <property type="project" value="TreeGrafter"/>
</dbReference>
<proteinExistence type="predicted"/>
<comment type="caution">
    <text evidence="3">The sequence shown here is derived from an EMBL/GenBank/DDBJ whole genome shotgun (WGS) entry which is preliminary data.</text>
</comment>
<evidence type="ECO:0000256" key="1">
    <source>
        <dbReference type="SAM" id="MobiDB-lite"/>
    </source>
</evidence>
<feature type="region of interest" description="Disordered" evidence="1">
    <location>
        <begin position="125"/>
        <end position="213"/>
    </location>
</feature>
<feature type="compositionally biased region" description="Pro residues" evidence="1">
    <location>
        <begin position="142"/>
        <end position="164"/>
    </location>
</feature>
<dbReference type="EMBL" id="JARKHS020035089">
    <property type="protein sequence ID" value="KAK8757574.1"/>
    <property type="molecule type" value="Genomic_DNA"/>
</dbReference>
<dbReference type="Pfam" id="PF03399">
    <property type="entry name" value="SAC3_GANP"/>
    <property type="match status" value="1"/>
</dbReference>
<feature type="compositionally biased region" description="Low complexity" evidence="1">
    <location>
        <begin position="513"/>
        <end position="522"/>
    </location>
</feature>